<dbReference type="EMBL" id="JAYGII010000006">
    <property type="protein sequence ID" value="MEA5445155.1"/>
    <property type="molecule type" value="Genomic_DNA"/>
</dbReference>
<proteinExistence type="predicted"/>
<name>A0AAP6ML24_9GAMM</name>
<dbReference type="Proteomes" id="UP001302316">
    <property type="component" value="Unassembled WGS sequence"/>
</dbReference>
<organism evidence="1 2">
    <name type="scientific">Natronospira elongata</name>
    <dbReference type="NCBI Taxonomy" id="3110268"/>
    <lineage>
        <taxon>Bacteria</taxon>
        <taxon>Pseudomonadati</taxon>
        <taxon>Pseudomonadota</taxon>
        <taxon>Gammaproteobacteria</taxon>
        <taxon>Natronospirales</taxon>
        <taxon>Natronospiraceae</taxon>
        <taxon>Natronospira</taxon>
    </lineage>
</organism>
<dbReference type="AlphaFoldDB" id="A0AAP6ML24"/>
<keyword evidence="2" id="KW-1185">Reference proteome</keyword>
<protein>
    <submittedName>
        <fullName evidence="1">Uncharacterized protein</fullName>
    </submittedName>
</protein>
<reference evidence="1 2" key="1">
    <citation type="submission" date="2023-12" db="EMBL/GenBank/DDBJ databases">
        <title>Whole-genome sequencing of halo(alkali)philic microorganisms from hypersaline lakes.</title>
        <authorList>
            <person name="Sorokin D.Y."/>
            <person name="Merkel A.Y."/>
            <person name="Messina E."/>
            <person name="Yakimov M."/>
        </authorList>
    </citation>
    <scope>NUCLEOTIDE SEQUENCE [LARGE SCALE GENOMIC DNA]</scope>
    <source>
        <strain evidence="1 2">AB-CW1</strain>
    </source>
</reference>
<gene>
    <name evidence="1" type="ORF">VCB98_04880</name>
</gene>
<comment type="caution">
    <text evidence="1">The sequence shown here is derived from an EMBL/GenBank/DDBJ whole genome shotgun (WGS) entry which is preliminary data.</text>
</comment>
<sequence>MGGSPRRITGLFSALLLLPMPALTERGVAYEARIESQTLRPTVADEARRFSLQSGVIELREGLTAGLWGDLRLGLPSMRFEAADTVETPRLGGHLLGFGLGGRHPTGSPLALRWNLDHDWMAVSGGLGEGDVEVDMRQGRAELGLDWQGRHLGIGIGVARHWLNGEETRRDEDGRSDRRLQWRPDSHAYLSLSLEIDDGGWVGVRHDAIEGGGATRLLFGRRF</sequence>
<accession>A0AAP6ML24</accession>
<evidence type="ECO:0000313" key="2">
    <source>
        <dbReference type="Proteomes" id="UP001302316"/>
    </source>
</evidence>
<dbReference type="RefSeq" id="WP_346050784.1">
    <property type="nucleotide sequence ID" value="NZ_JAYGII010000006.1"/>
</dbReference>
<evidence type="ECO:0000313" key="1">
    <source>
        <dbReference type="EMBL" id="MEA5445155.1"/>
    </source>
</evidence>